<dbReference type="GO" id="GO:0016491">
    <property type="term" value="F:oxidoreductase activity"/>
    <property type="evidence" value="ECO:0007669"/>
    <property type="project" value="InterPro"/>
</dbReference>
<dbReference type="PANTHER" id="PTHR42783">
    <property type="entry name" value="GLUTAMATE SYNTHASE [NADPH] SMALL CHAIN"/>
    <property type="match status" value="1"/>
</dbReference>
<dbReference type="Proteomes" id="UP000249482">
    <property type="component" value="Unassembled WGS sequence"/>
</dbReference>
<accession>A0A2W6R9F9</accession>
<reference evidence="2 3" key="1">
    <citation type="submission" date="2018-06" db="EMBL/GenBank/DDBJ databases">
        <title>Draft genome sequence of mcr-1-harboring Escherichia coli isolated from wound infection of a hospitalized patient, in Bolivia.</title>
        <authorList>
            <person name="Munoz M.E."/>
            <person name="Moura Q."/>
            <person name="Ventura P.R.M."/>
            <person name="Bustos L.R."/>
            <person name="Ovando B.G."/>
            <person name="Terrazas D.I.V."/>
            <person name="Yarhui N.B."/>
            <person name="Cerdeira L."/>
            <person name="Lincopan N."/>
        </authorList>
    </citation>
    <scope>NUCLEOTIDE SEQUENCE [LARGE SCALE GENOMIC DNA]</scope>
    <source>
        <strain evidence="2 3">EcMLT</strain>
    </source>
</reference>
<organism evidence="2 3">
    <name type="scientific">Escherichia coli</name>
    <dbReference type="NCBI Taxonomy" id="562"/>
    <lineage>
        <taxon>Bacteria</taxon>
        <taxon>Pseudomonadati</taxon>
        <taxon>Pseudomonadota</taxon>
        <taxon>Gammaproteobacteria</taxon>
        <taxon>Enterobacterales</taxon>
        <taxon>Enterobacteriaceae</taxon>
        <taxon>Escherichia</taxon>
    </lineage>
</organism>
<protein>
    <submittedName>
        <fullName evidence="2">Oxidoreductase FeS-binding subunit</fullName>
    </submittedName>
</protein>
<evidence type="ECO:0000259" key="1">
    <source>
        <dbReference type="Pfam" id="PF07992"/>
    </source>
</evidence>
<evidence type="ECO:0000313" key="3">
    <source>
        <dbReference type="Proteomes" id="UP000249482"/>
    </source>
</evidence>
<dbReference type="InterPro" id="IPR023753">
    <property type="entry name" value="FAD/NAD-binding_dom"/>
</dbReference>
<gene>
    <name evidence="2" type="ORF">DNQ45_16070</name>
</gene>
<dbReference type="Pfam" id="PF07992">
    <property type="entry name" value="Pyr_redox_2"/>
    <property type="match status" value="1"/>
</dbReference>
<name>A0A2W6R9F9_ECOLX</name>
<dbReference type="PANTHER" id="PTHR42783:SF1">
    <property type="entry name" value="OXIDOREDUCTASE AEGA-RELATED"/>
    <property type="match status" value="1"/>
</dbReference>
<dbReference type="PRINTS" id="PR00419">
    <property type="entry name" value="ADXRDTASE"/>
</dbReference>
<evidence type="ECO:0000313" key="2">
    <source>
        <dbReference type="EMBL" id="PZT65523.1"/>
    </source>
</evidence>
<dbReference type="SUPFAM" id="SSF51905">
    <property type="entry name" value="FAD/NAD(P)-binding domain"/>
    <property type="match status" value="2"/>
</dbReference>
<feature type="non-terminal residue" evidence="2">
    <location>
        <position position="1"/>
    </location>
</feature>
<dbReference type="InterPro" id="IPR036188">
    <property type="entry name" value="FAD/NAD-bd_sf"/>
</dbReference>
<proteinExistence type="predicted"/>
<comment type="caution">
    <text evidence="2">The sequence shown here is derived from an EMBL/GenBank/DDBJ whole genome shotgun (WGS) entry which is preliminary data.</text>
</comment>
<dbReference type="Gene3D" id="3.50.50.60">
    <property type="entry name" value="FAD/NAD(P)-binding domain"/>
    <property type="match status" value="2"/>
</dbReference>
<feature type="domain" description="FAD/NAD(P)-binding" evidence="1">
    <location>
        <begin position="26"/>
        <end position="179"/>
    </location>
</feature>
<sequence>FLIANTKQVMGLEELPEEPFINTAGLNVVVLGGGDTAMDCVRTALRHGASNVTCAYRRDEANMPGSKKEVKNANEQGHVCGIRFLRTRLGEPDAQGRRRPVPVEGSEFVMPADAVIMAFGFNPHGMPWLESHGVTVDKWGRIIADVESQYRYQTTNPKIFAGGDAVRGADLVVTAMAEGRHAAQGIIDWLGVKSVKSH</sequence>
<dbReference type="AlphaFoldDB" id="A0A2W6R9F9"/>
<dbReference type="EMBL" id="QKWZ01000429">
    <property type="protein sequence ID" value="PZT65523.1"/>
    <property type="molecule type" value="Genomic_DNA"/>
</dbReference>